<proteinExistence type="inferred from homology"/>
<accession>A0AAD3CF86</accession>
<dbReference type="GO" id="GO:0016787">
    <property type="term" value="F:hydrolase activity"/>
    <property type="evidence" value="ECO:0007669"/>
    <property type="project" value="UniProtKB-KW"/>
</dbReference>
<dbReference type="InterPro" id="IPR011629">
    <property type="entry name" value="CobW-like_C"/>
</dbReference>
<evidence type="ECO:0000313" key="7">
    <source>
        <dbReference type="EMBL" id="GFH44726.1"/>
    </source>
</evidence>
<dbReference type="PANTHER" id="PTHR43603:SF1">
    <property type="entry name" value="ZINC-REGULATED GTPASE METALLOPROTEIN ACTIVATOR 1"/>
    <property type="match status" value="1"/>
</dbReference>
<comment type="catalytic activity">
    <reaction evidence="5">
        <text>GTP + H2O = GDP + phosphate + H(+)</text>
        <dbReference type="Rhea" id="RHEA:19669"/>
        <dbReference type="ChEBI" id="CHEBI:15377"/>
        <dbReference type="ChEBI" id="CHEBI:15378"/>
        <dbReference type="ChEBI" id="CHEBI:37565"/>
        <dbReference type="ChEBI" id="CHEBI:43474"/>
        <dbReference type="ChEBI" id="CHEBI:58189"/>
    </reaction>
    <physiologicalReaction direction="left-to-right" evidence="5">
        <dbReference type="Rhea" id="RHEA:19670"/>
    </physiologicalReaction>
</comment>
<dbReference type="EMBL" id="BLLK01000020">
    <property type="protein sequence ID" value="GFH44726.1"/>
    <property type="molecule type" value="Genomic_DNA"/>
</dbReference>
<gene>
    <name evidence="7" type="ORF">CTEN210_01200</name>
</gene>
<dbReference type="CDD" id="cd03112">
    <property type="entry name" value="CobW-like"/>
    <property type="match status" value="1"/>
</dbReference>
<comment type="similarity">
    <text evidence="4">Belongs to the SIMIBI class G3E GTPase family. ZNG1 subfamily.</text>
</comment>
<reference evidence="7 8" key="1">
    <citation type="journal article" date="2021" name="Sci. Rep.">
        <title>The genome of the diatom Chaetoceros tenuissimus carries an ancient integrated fragment of an extant virus.</title>
        <authorList>
            <person name="Hongo Y."/>
            <person name="Kimura K."/>
            <person name="Takaki Y."/>
            <person name="Yoshida Y."/>
            <person name="Baba S."/>
            <person name="Kobayashi G."/>
            <person name="Nagasaki K."/>
            <person name="Hano T."/>
            <person name="Tomaru Y."/>
        </authorList>
    </citation>
    <scope>NUCLEOTIDE SEQUENCE [LARGE SCALE GENOMIC DNA]</scope>
    <source>
        <strain evidence="7 8">NIES-3715</strain>
    </source>
</reference>
<dbReference type="InterPro" id="IPR027417">
    <property type="entry name" value="P-loop_NTPase"/>
</dbReference>
<dbReference type="InterPro" id="IPR036627">
    <property type="entry name" value="CobW-likC_sf"/>
</dbReference>
<sequence>MSRKSREDKSEWKTPSVYAFVKGYSAFRAKGYEPIENDVLLWLDNTSSTSKDQVASGEKSCGDKMHCMYTASSYLQDFFLRTDSKRVYSTILVVDIKTMFDDDEEYKCALEKEAEDPQITKSFGKKLVRLFQRLLLKNVTFATRSELAPFLLKLYKSLKVSDPGLVTKVWLCHPEVSSKFINTHLLVGAGSKGLKSKCTENELNLIVEKPNDSRVSILSSIFNVGEVIAFPKEQKKANNYFPMIAMSSPDSSGSTVANFNPERIDDMGKSIFVSQVTVEMNRYTKQYERNCEDITDDISTVIYSVSEEENDISNMDWAFCERHVGALILRGNRCVLARSLKGEWSGMRIPSVMKKEGETALDSALRAAEEYTEIEAKEEVTALPYLLPVPIYAPNGRRIIVDLIPLYATCPPPDGALEDADMEDEESPYDWYTLPNAIKRLDGSSIASLLTMAHSLKQAADVGLVPSKWGGIFGQELVGNMTSVIPLSPQSQSTVSTEISESSLSTKTKMREEDVLESVRKVLAKENSKRTSKLPVTLISGFLGSGKTTLMNHILTNYEGLKVAVIVNDMGELNIDAALISNSSVSVRQRQEHMVELSNGCICCTLREDLLNEVAKIASSDENFDYLLIESTGVSEPMPVVETFTFEDSSGLRLGDIASIDTLVTVVDGSRFLSELDSLESLQSRNWHADPEDQRTISHLLCDQVEFANVIVLNKCDLIKTADEKATVKNLIRKMNPNAKLVEAKYSSVELADVLGTGLFSMSEAEKHEKWLTEARFGEHTPETEEYGIGSFTYRASRPMLPHKFHNLLEGILNKSSSLFAQNDMHILRAKGFVWLANVMQLQGDFSLAGNHYSINAGNPWWAVIDKLEWPENLEQAIAPLWKEPYGDRQQELVIIGQGLDKEAISKALDKCLVSVDEMKNGPYSWMDIVAREGDPFKDTWVDALTIDGEIHAHDHSHDHDGHCEDGISCEHHHHTHEVKA</sequence>
<dbReference type="InterPro" id="IPR003495">
    <property type="entry name" value="CobW/HypB/UreG_nucleotide-bd"/>
</dbReference>
<dbReference type="SUPFAM" id="SSF52540">
    <property type="entry name" value="P-loop containing nucleoside triphosphate hydrolases"/>
    <property type="match status" value="1"/>
</dbReference>
<evidence type="ECO:0000256" key="3">
    <source>
        <dbReference type="ARBA" id="ARBA00023186"/>
    </source>
</evidence>
<dbReference type="SMART" id="SM00833">
    <property type="entry name" value="CobW_C"/>
    <property type="match status" value="1"/>
</dbReference>
<dbReference type="SUPFAM" id="SSF55811">
    <property type="entry name" value="Nudix"/>
    <property type="match status" value="1"/>
</dbReference>
<dbReference type="PROSITE" id="PS51462">
    <property type="entry name" value="NUDIX"/>
    <property type="match status" value="1"/>
</dbReference>
<evidence type="ECO:0000256" key="5">
    <source>
        <dbReference type="ARBA" id="ARBA00049117"/>
    </source>
</evidence>
<feature type="domain" description="Nudix hydrolase" evidence="6">
    <location>
        <begin position="319"/>
        <end position="454"/>
    </location>
</feature>
<keyword evidence="8" id="KW-1185">Reference proteome</keyword>
<dbReference type="Pfam" id="PF07683">
    <property type="entry name" value="CobW_C"/>
    <property type="match status" value="1"/>
</dbReference>
<evidence type="ECO:0000256" key="4">
    <source>
        <dbReference type="ARBA" id="ARBA00034320"/>
    </source>
</evidence>
<protein>
    <recommendedName>
        <fullName evidence="6">Nudix hydrolase domain-containing protein</fullName>
    </recommendedName>
</protein>
<evidence type="ECO:0000313" key="8">
    <source>
        <dbReference type="Proteomes" id="UP001054902"/>
    </source>
</evidence>
<dbReference type="AlphaFoldDB" id="A0AAD3CF86"/>
<dbReference type="Pfam" id="PF02492">
    <property type="entry name" value="cobW"/>
    <property type="match status" value="1"/>
</dbReference>
<evidence type="ECO:0000256" key="2">
    <source>
        <dbReference type="ARBA" id="ARBA00022801"/>
    </source>
</evidence>
<comment type="caution">
    <text evidence="7">The sequence shown here is derived from an EMBL/GenBank/DDBJ whole genome shotgun (WGS) entry which is preliminary data.</text>
</comment>
<dbReference type="InterPro" id="IPR000086">
    <property type="entry name" value="NUDIX_hydrolase_dom"/>
</dbReference>
<dbReference type="InterPro" id="IPR015797">
    <property type="entry name" value="NUDIX_hydrolase-like_dom_sf"/>
</dbReference>
<dbReference type="Gene3D" id="3.30.1220.10">
    <property type="entry name" value="CobW-like, C-terminal domain"/>
    <property type="match status" value="1"/>
</dbReference>
<keyword evidence="3" id="KW-0143">Chaperone</keyword>
<dbReference type="Proteomes" id="UP001054902">
    <property type="component" value="Unassembled WGS sequence"/>
</dbReference>
<dbReference type="Gene3D" id="3.40.50.300">
    <property type="entry name" value="P-loop containing nucleotide triphosphate hydrolases"/>
    <property type="match status" value="1"/>
</dbReference>
<organism evidence="7 8">
    <name type="scientific">Chaetoceros tenuissimus</name>
    <dbReference type="NCBI Taxonomy" id="426638"/>
    <lineage>
        <taxon>Eukaryota</taxon>
        <taxon>Sar</taxon>
        <taxon>Stramenopiles</taxon>
        <taxon>Ochrophyta</taxon>
        <taxon>Bacillariophyta</taxon>
        <taxon>Coscinodiscophyceae</taxon>
        <taxon>Chaetocerotophycidae</taxon>
        <taxon>Chaetocerotales</taxon>
        <taxon>Chaetocerotaceae</taxon>
        <taxon>Chaetoceros</taxon>
    </lineage>
</organism>
<dbReference type="GO" id="GO:0000166">
    <property type="term" value="F:nucleotide binding"/>
    <property type="evidence" value="ECO:0007669"/>
    <property type="project" value="UniProtKB-KW"/>
</dbReference>
<dbReference type="PANTHER" id="PTHR43603">
    <property type="entry name" value="COBW DOMAIN-CONTAINING PROTEIN DDB_G0274527"/>
    <property type="match status" value="1"/>
</dbReference>
<evidence type="ECO:0000256" key="1">
    <source>
        <dbReference type="ARBA" id="ARBA00022741"/>
    </source>
</evidence>
<name>A0AAD3CF86_9STRA</name>
<evidence type="ECO:0000259" key="6">
    <source>
        <dbReference type="PROSITE" id="PS51462"/>
    </source>
</evidence>
<keyword evidence="2" id="KW-0378">Hydrolase</keyword>
<dbReference type="InterPro" id="IPR051927">
    <property type="entry name" value="Zn_Chap_cDPG_Synth"/>
</dbReference>
<keyword evidence="1" id="KW-0547">Nucleotide-binding</keyword>